<evidence type="ECO:0000313" key="2">
    <source>
        <dbReference type="Proteomes" id="UP001139011"/>
    </source>
</evidence>
<name>A0A9X1XD85_9BACL</name>
<dbReference type="EMBL" id="JAIWJX010000002">
    <property type="protein sequence ID" value="MCK6256890.1"/>
    <property type="molecule type" value="Genomic_DNA"/>
</dbReference>
<evidence type="ECO:0000313" key="1">
    <source>
        <dbReference type="EMBL" id="MCK6256890.1"/>
    </source>
</evidence>
<dbReference type="RefSeq" id="WP_248252488.1">
    <property type="nucleotide sequence ID" value="NZ_JAIWJX010000002.1"/>
</dbReference>
<accession>A0A9X1XD85</accession>
<dbReference type="AlphaFoldDB" id="A0A9X1XD85"/>
<comment type="caution">
    <text evidence="1">The sequence shown here is derived from an EMBL/GenBank/DDBJ whole genome shotgun (WGS) entry which is preliminary data.</text>
</comment>
<dbReference type="Proteomes" id="UP001139011">
    <property type="component" value="Unassembled WGS sequence"/>
</dbReference>
<organism evidence="1 2">
    <name type="scientific">Fictibacillus marinisediminis</name>
    <dbReference type="NCBI Taxonomy" id="2878389"/>
    <lineage>
        <taxon>Bacteria</taxon>
        <taxon>Bacillati</taxon>
        <taxon>Bacillota</taxon>
        <taxon>Bacilli</taxon>
        <taxon>Bacillales</taxon>
        <taxon>Fictibacillaceae</taxon>
        <taxon>Fictibacillus</taxon>
    </lineage>
</organism>
<sequence length="106" mass="12526">MNLDIIWNGFLEAVRQTSFIHSAEKKLITGIPFLYIKTDGSADRTKIEEEIKLRSIQAMMGKRLNAEISYVRTDSHLYVYRFRFLVPQQKMFCCGNLCEDCIRYHR</sequence>
<gene>
    <name evidence="1" type="ORF">LCY76_09815</name>
</gene>
<reference evidence="1" key="1">
    <citation type="submission" date="2021-09" db="EMBL/GenBank/DDBJ databases">
        <title>Genome analysis of Fictibacillus sp. KIGAM418 isolated from marine sediment.</title>
        <authorList>
            <person name="Seo M.-J."/>
            <person name="Cho E.-S."/>
            <person name="Hwang C.Y."/>
        </authorList>
    </citation>
    <scope>NUCLEOTIDE SEQUENCE</scope>
    <source>
        <strain evidence="1">KIGAM418</strain>
    </source>
</reference>
<protein>
    <submittedName>
        <fullName evidence="1">Uncharacterized protein</fullName>
    </submittedName>
</protein>
<proteinExistence type="predicted"/>
<keyword evidence="2" id="KW-1185">Reference proteome</keyword>